<dbReference type="Proteomes" id="UP000016936">
    <property type="component" value="Unassembled WGS sequence"/>
</dbReference>
<proteinExistence type="predicted"/>
<feature type="signal peptide" evidence="2">
    <location>
        <begin position="1"/>
        <end position="18"/>
    </location>
</feature>
<dbReference type="eggNOG" id="ENOG502R8CZ">
    <property type="taxonomic scope" value="Eukaryota"/>
</dbReference>
<dbReference type="OrthoDB" id="3794310at2759"/>
<organism evidence="3 4">
    <name type="scientific">Cochliobolus heterostrophus (strain C5 / ATCC 48332 / race O)</name>
    <name type="common">Southern corn leaf blight fungus</name>
    <name type="synonym">Bipolaris maydis</name>
    <dbReference type="NCBI Taxonomy" id="701091"/>
    <lineage>
        <taxon>Eukaryota</taxon>
        <taxon>Fungi</taxon>
        <taxon>Dikarya</taxon>
        <taxon>Ascomycota</taxon>
        <taxon>Pezizomycotina</taxon>
        <taxon>Dothideomycetes</taxon>
        <taxon>Pleosporomycetidae</taxon>
        <taxon>Pleosporales</taxon>
        <taxon>Pleosporineae</taxon>
        <taxon>Pleosporaceae</taxon>
        <taxon>Bipolaris</taxon>
    </lineage>
</organism>
<keyword evidence="4" id="KW-1185">Reference proteome</keyword>
<evidence type="ECO:0000256" key="1">
    <source>
        <dbReference type="SAM" id="Phobius"/>
    </source>
</evidence>
<feature type="chain" id="PRO_5004026140" evidence="2">
    <location>
        <begin position="19"/>
        <end position="77"/>
    </location>
</feature>
<accession>M2SZU7</accession>
<dbReference type="AlphaFoldDB" id="M2SZU7"/>
<gene>
    <name evidence="3" type="ORF">COCHEDRAFT_1021681</name>
</gene>
<keyword evidence="1" id="KW-0812">Transmembrane</keyword>
<sequence>MRFSIISVVAALAATASASYVPTNGTATSAPYPTGTGAGSPTNAMPTSSTLPFTGGASHIAGSAFGLIVAGGVALML</sequence>
<keyword evidence="1" id="KW-0472">Membrane</keyword>
<dbReference type="HOGENOM" id="CLU_193957_0_0_1"/>
<feature type="transmembrane region" description="Helical" evidence="1">
    <location>
        <begin position="56"/>
        <end position="76"/>
    </location>
</feature>
<evidence type="ECO:0000256" key="2">
    <source>
        <dbReference type="SAM" id="SignalP"/>
    </source>
</evidence>
<name>M2SZU7_COCH5</name>
<protein>
    <submittedName>
        <fullName evidence="3">Uncharacterized protein</fullName>
    </submittedName>
</protein>
<keyword evidence="2" id="KW-0732">Signal</keyword>
<reference evidence="3 4" key="1">
    <citation type="journal article" date="2012" name="PLoS Pathog.">
        <title>Diverse lifestyles and strategies of plant pathogenesis encoded in the genomes of eighteen Dothideomycetes fungi.</title>
        <authorList>
            <person name="Ohm R.A."/>
            <person name="Feau N."/>
            <person name="Henrissat B."/>
            <person name="Schoch C.L."/>
            <person name="Horwitz B.A."/>
            <person name="Barry K.W."/>
            <person name="Condon B.J."/>
            <person name="Copeland A.C."/>
            <person name="Dhillon B."/>
            <person name="Glaser F."/>
            <person name="Hesse C.N."/>
            <person name="Kosti I."/>
            <person name="LaButti K."/>
            <person name="Lindquist E.A."/>
            <person name="Lucas S."/>
            <person name="Salamov A.A."/>
            <person name="Bradshaw R.E."/>
            <person name="Ciuffetti L."/>
            <person name="Hamelin R.C."/>
            <person name="Kema G.H.J."/>
            <person name="Lawrence C."/>
            <person name="Scott J.A."/>
            <person name="Spatafora J.W."/>
            <person name="Turgeon B.G."/>
            <person name="de Wit P.J.G.M."/>
            <person name="Zhong S."/>
            <person name="Goodwin S.B."/>
            <person name="Grigoriev I.V."/>
        </authorList>
    </citation>
    <scope>NUCLEOTIDE SEQUENCE [LARGE SCALE GENOMIC DNA]</scope>
    <source>
        <strain evidence="4">C5 / ATCC 48332 / race O</strain>
    </source>
</reference>
<evidence type="ECO:0000313" key="4">
    <source>
        <dbReference type="Proteomes" id="UP000016936"/>
    </source>
</evidence>
<dbReference type="EMBL" id="KB445577">
    <property type="protein sequence ID" value="EMD90865.1"/>
    <property type="molecule type" value="Genomic_DNA"/>
</dbReference>
<dbReference type="OMA" id="FEGAAHQ"/>
<evidence type="ECO:0000313" key="3">
    <source>
        <dbReference type="EMBL" id="EMD90865.1"/>
    </source>
</evidence>
<keyword evidence="1" id="KW-1133">Transmembrane helix</keyword>
<reference evidence="4" key="2">
    <citation type="journal article" date="2013" name="PLoS Genet.">
        <title>Comparative genome structure, secondary metabolite, and effector coding capacity across Cochliobolus pathogens.</title>
        <authorList>
            <person name="Condon B.J."/>
            <person name="Leng Y."/>
            <person name="Wu D."/>
            <person name="Bushley K.E."/>
            <person name="Ohm R.A."/>
            <person name="Otillar R."/>
            <person name="Martin J."/>
            <person name="Schackwitz W."/>
            <person name="Grimwood J."/>
            <person name="MohdZainudin N."/>
            <person name="Xue C."/>
            <person name="Wang R."/>
            <person name="Manning V.A."/>
            <person name="Dhillon B."/>
            <person name="Tu Z.J."/>
            <person name="Steffenson B.J."/>
            <person name="Salamov A."/>
            <person name="Sun H."/>
            <person name="Lowry S."/>
            <person name="LaButti K."/>
            <person name="Han J."/>
            <person name="Copeland A."/>
            <person name="Lindquist E."/>
            <person name="Barry K."/>
            <person name="Schmutz J."/>
            <person name="Baker S.E."/>
            <person name="Ciuffetti L.M."/>
            <person name="Grigoriev I.V."/>
            <person name="Zhong S."/>
            <person name="Turgeon B.G."/>
        </authorList>
    </citation>
    <scope>NUCLEOTIDE SEQUENCE [LARGE SCALE GENOMIC DNA]</scope>
    <source>
        <strain evidence="4">C5 / ATCC 48332 / race O</strain>
    </source>
</reference>